<dbReference type="GO" id="GO:0005829">
    <property type="term" value="C:cytosol"/>
    <property type="evidence" value="ECO:0007669"/>
    <property type="project" value="TreeGrafter"/>
</dbReference>
<reference evidence="2" key="1">
    <citation type="submission" date="2018-05" db="EMBL/GenBank/DDBJ databases">
        <authorList>
            <person name="Lanie J.A."/>
            <person name="Ng W.-L."/>
            <person name="Kazmierczak K.M."/>
            <person name="Andrzejewski T.M."/>
            <person name="Davidsen T.M."/>
            <person name="Wayne K.J."/>
            <person name="Tettelin H."/>
            <person name="Glass J.I."/>
            <person name="Rusch D."/>
            <person name="Podicherti R."/>
            <person name="Tsui H.-C.T."/>
            <person name="Winkler M.E."/>
        </authorList>
    </citation>
    <scope>NUCLEOTIDE SEQUENCE</scope>
</reference>
<evidence type="ECO:0000259" key="1">
    <source>
        <dbReference type="Pfam" id="PF00248"/>
    </source>
</evidence>
<sequence>MERRILGKTGLQVSPLGFGGAPVGFLETEQKAVATILNELLDQGVNLIDTAARYDGSEEMIGKTISHRRDDYVLVSKCGHAMDGVKGAAWSEDVILNTVDRALRRLQTDHLDVMLLHTCDFETLKGGEAVGALIKAQEAGKIRFLGFAGDNESASYAAGLEAISVIEISVNICDQKNIDHVLPICQENNVGVLSKRSIANAAWKGATNQEGMYINYAENYAQRLVKMGLAPQDLGFG</sequence>
<dbReference type="Gene3D" id="3.20.20.100">
    <property type="entry name" value="NADP-dependent oxidoreductase domain"/>
    <property type="match status" value="1"/>
</dbReference>
<accession>A0A382X2G4</accession>
<dbReference type="EMBL" id="UINC01164516">
    <property type="protein sequence ID" value="SVD65407.1"/>
    <property type="molecule type" value="Genomic_DNA"/>
</dbReference>
<dbReference type="SUPFAM" id="SSF51430">
    <property type="entry name" value="NAD(P)-linked oxidoreductase"/>
    <property type="match status" value="1"/>
</dbReference>
<dbReference type="InterPro" id="IPR023210">
    <property type="entry name" value="NADP_OxRdtase_dom"/>
</dbReference>
<dbReference type="PANTHER" id="PTHR42686:SF1">
    <property type="entry name" value="GH17980P-RELATED"/>
    <property type="match status" value="1"/>
</dbReference>
<dbReference type="Pfam" id="PF00248">
    <property type="entry name" value="Aldo_ket_red"/>
    <property type="match status" value="1"/>
</dbReference>
<name>A0A382X2G4_9ZZZZ</name>
<dbReference type="PANTHER" id="PTHR42686">
    <property type="entry name" value="GH17980P-RELATED"/>
    <property type="match status" value="1"/>
</dbReference>
<dbReference type="InterPro" id="IPR020471">
    <property type="entry name" value="AKR"/>
</dbReference>
<evidence type="ECO:0000313" key="2">
    <source>
        <dbReference type="EMBL" id="SVD65407.1"/>
    </source>
</evidence>
<gene>
    <name evidence="2" type="ORF">METZ01_LOCUS418261</name>
</gene>
<protein>
    <recommendedName>
        <fullName evidence="1">NADP-dependent oxidoreductase domain-containing protein</fullName>
    </recommendedName>
</protein>
<dbReference type="GO" id="GO:0016491">
    <property type="term" value="F:oxidoreductase activity"/>
    <property type="evidence" value="ECO:0007669"/>
    <property type="project" value="InterPro"/>
</dbReference>
<organism evidence="2">
    <name type="scientific">marine metagenome</name>
    <dbReference type="NCBI Taxonomy" id="408172"/>
    <lineage>
        <taxon>unclassified sequences</taxon>
        <taxon>metagenomes</taxon>
        <taxon>ecological metagenomes</taxon>
    </lineage>
</organism>
<feature type="non-terminal residue" evidence="2">
    <location>
        <position position="237"/>
    </location>
</feature>
<dbReference type="CDD" id="cd19095">
    <property type="entry name" value="AKR_PA4992-like"/>
    <property type="match status" value="1"/>
</dbReference>
<dbReference type="AlphaFoldDB" id="A0A382X2G4"/>
<proteinExistence type="predicted"/>
<feature type="domain" description="NADP-dependent oxidoreductase" evidence="1">
    <location>
        <begin position="16"/>
        <end position="212"/>
    </location>
</feature>
<dbReference type="InterPro" id="IPR036812">
    <property type="entry name" value="NAD(P)_OxRdtase_dom_sf"/>
</dbReference>